<dbReference type="GO" id="GO:1903457">
    <property type="term" value="P:lactate catabolic process"/>
    <property type="evidence" value="ECO:0007669"/>
    <property type="project" value="TreeGrafter"/>
</dbReference>
<dbReference type="InterPro" id="IPR004113">
    <property type="entry name" value="FAD-bd_oxidored_4_C"/>
</dbReference>
<dbReference type="AlphaFoldDB" id="A0A3S4TFE7"/>
<reference evidence="6 7" key="1">
    <citation type="submission" date="2018-12" db="EMBL/GenBank/DDBJ databases">
        <authorList>
            <consortium name="Pathogen Informatics"/>
        </authorList>
    </citation>
    <scope>NUCLEOTIDE SEQUENCE [LARGE SCALE GENOMIC DNA]</scope>
    <source>
        <strain evidence="6 7">NCTC11541</strain>
    </source>
</reference>
<dbReference type="EMBL" id="LR134372">
    <property type="protein sequence ID" value="VEG84675.1"/>
    <property type="molecule type" value="Genomic_DNA"/>
</dbReference>
<dbReference type="PANTHER" id="PTHR11748:SF111">
    <property type="entry name" value="D-LACTATE DEHYDROGENASE, MITOCHONDRIAL-RELATED"/>
    <property type="match status" value="1"/>
</dbReference>
<dbReference type="InterPro" id="IPR016164">
    <property type="entry name" value="FAD-linked_Oxase-like_C"/>
</dbReference>
<dbReference type="SUPFAM" id="SSF55103">
    <property type="entry name" value="FAD-linked oxidases, C-terminal domain"/>
    <property type="match status" value="1"/>
</dbReference>
<gene>
    <name evidence="6" type="ORF">NCTC11541_00706</name>
</gene>
<sequence>MQDPFLLKEIKRKFAIKNTTGYGLNSLCDFSDLIDILNHIFIGAEGTLGFVSRVEYETCEDYAFKATSLLFYENLNLASKAVKILSYYEDKVFDVELMDWACLDLTKGLCDMPSSLKSPNCALLIELQSDNEQELLNNIVFIKNALKDAPCLFEPKFSLDSTIQAKWWKIRKGLLPISASKRPKGSVIITEDVCFEMDYFAKGIENISTLFAKHGFESIIFGHALSGNVHFIITPLLDDKKQRLSFEKFMQDLVDLVISLKGSIKAEHSYDGSFCRARVGRESLQIS</sequence>
<evidence type="ECO:0000313" key="7">
    <source>
        <dbReference type="Proteomes" id="UP000278157"/>
    </source>
</evidence>
<dbReference type="GO" id="GO:0004458">
    <property type="term" value="F:D-lactate dehydrogenase (cytochrome) activity"/>
    <property type="evidence" value="ECO:0007669"/>
    <property type="project" value="TreeGrafter"/>
</dbReference>
<dbReference type="Proteomes" id="UP000278157">
    <property type="component" value="Chromosome"/>
</dbReference>
<protein>
    <submittedName>
        <fullName evidence="6">Putative D-lactate dehydrogenase, Fe-S protein, FAD/FMN-containing protein</fullName>
    </submittedName>
</protein>
<evidence type="ECO:0000256" key="3">
    <source>
        <dbReference type="ARBA" id="ARBA00022827"/>
    </source>
</evidence>
<evidence type="ECO:0000256" key="1">
    <source>
        <dbReference type="ARBA" id="ARBA00001974"/>
    </source>
</evidence>
<dbReference type="GO" id="GO:0008720">
    <property type="term" value="F:D-lactate dehydrogenase (NAD+) activity"/>
    <property type="evidence" value="ECO:0007669"/>
    <property type="project" value="TreeGrafter"/>
</dbReference>
<keyword evidence="4" id="KW-0560">Oxidoreductase</keyword>
<dbReference type="GO" id="GO:0050660">
    <property type="term" value="F:flavin adenine dinucleotide binding"/>
    <property type="evidence" value="ECO:0007669"/>
    <property type="project" value="InterPro"/>
</dbReference>
<keyword evidence="3" id="KW-0274">FAD</keyword>
<dbReference type="RefSeq" id="WP_027304261.1">
    <property type="nucleotide sequence ID" value="NZ_CBCRZS010000021.1"/>
</dbReference>
<feature type="domain" description="FAD-binding oxidoreductase/transferase type 4 C-terminal" evidence="5">
    <location>
        <begin position="65"/>
        <end position="268"/>
    </location>
</feature>
<dbReference type="Gene3D" id="3.30.70.2740">
    <property type="match status" value="1"/>
</dbReference>
<dbReference type="PANTHER" id="PTHR11748">
    <property type="entry name" value="D-LACTATE DEHYDROGENASE"/>
    <property type="match status" value="1"/>
</dbReference>
<name>A0A3S4TFE7_CAMUP</name>
<organism evidence="6 7">
    <name type="scientific">Campylobacter upsaliensis</name>
    <dbReference type="NCBI Taxonomy" id="28080"/>
    <lineage>
        <taxon>Bacteria</taxon>
        <taxon>Pseudomonadati</taxon>
        <taxon>Campylobacterota</taxon>
        <taxon>Epsilonproteobacteria</taxon>
        <taxon>Campylobacterales</taxon>
        <taxon>Campylobacteraceae</taxon>
        <taxon>Campylobacter</taxon>
    </lineage>
</organism>
<keyword evidence="2" id="KW-0285">Flavoprotein</keyword>
<evidence type="ECO:0000256" key="4">
    <source>
        <dbReference type="ARBA" id="ARBA00023002"/>
    </source>
</evidence>
<proteinExistence type="predicted"/>
<comment type="cofactor">
    <cofactor evidence="1">
        <name>FAD</name>
        <dbReference type="ChEBI" id="CHEBI:57692"/>
    </cofactor>
</comment>
<evidence type="ECO:0000256" key="2">
    <source>
        <dbReference type="ARBA" id="ARBA00022630"/>
    </source>
</evidence>
<accession>A0A3S4TFE7</accession>
<evidence type="ECO:0000259" key="5">
    <source>
        <dbReference type="Pfam" id="PF02913"/>
    </source>
</evidence>
<evidence type="ECO:0000313" key="6">
    <source>
        <dbReference type="EMBL" id="VEG84675.1"/>
    </source>
</evidence>
<dbReference type="Pfam" id="PF02913">
    <property type="entry name" value="FAD-oxidase_C"/>
    <property type="match status" value="1"/>
</dbReference>